<evidence type="ECO:0000256" key="3">
    <source>
        <dbReference type="PIRSR" id="PIRSR000915-3"/>
    </source>
</evidence>
<dbReference type="InterPro" id="IPR036412">
    <property type="entry name" value="HAD-like_sf"/>
</dbReference>
<dbReference type="GeneID" id="108008784"/>
<evidence type="ECO:0000313" key="4">
    <source>
        <dbReference type="Proteomes" id="UP001652628"/>
    </source>
</evidence>
<accession>A0AB39Z441</accession>
<dbReference type="AlphaFoldDB" id="A0AB39Z441"/>
<feature type="binding site" evidence="3">
    <location>
        <position position="32"/>
    </location>
    <ligand>
        <name>Mg(2+)</name>
        <dbReference type="ChEBI" id="CHEBI:18420"/>
    </ligand>
</feature>
<evidence type="ECO:0000313" key="5">
    <source>
        <dbReference type="RefSeq" id="XP_016928171.3"/>
    </source>
</evidence>
<dbReference type="PIRSF" id="PIRSF000915">
    <property type="entry name" value="PGP-type_phosphatase"/>
    <property type="match status" value="1"/>
</dbReference>
<dbReference type="PANTHER" id="PTHR19288">
    <property type="entry name" value="4-NITROPHENYLPHOSPHATASE-RELATED"/>
    <property type="match status" value="1"/>
</dbReference>
<dbReference type="Pfam" id="PF13344">
    <property type="entry name" value="Hydrolase_6"/>
    <property type="match status" value="1"/>
</dbReference>
<dbReference type="Proteomes" id="UP001652628">
    <property type="component" value="Chromosome 2R"/>
</dbReference>
<feature type="active site" description="Proton donor" evidence="1">
    <location>
        <position position="32"/>
    </location>
</feature>
<evidence type="ECO:0000256" key="1">
    <source>
        <dbReference type="PIRSR" id="PIRSR000915-1"/>
    </source>
</evidence>
<dbReference type="Gene3D" id="3.40.50.1000">
    <property type="entry name" value="HAD superfamily/HAD-like"/>
    <property type="match status" value="2"/>
</dbReference>
<name>A0AB39Z441_DROSZ</name>
<dbReference type="InterPro" id="IPR006357">
    <property type="entry name" value="HAD-SF_hydro_IIA"/>
</dbReference>
<dbReference type="GO" id="GO:0005737">
    <property type="term" value="C:cytoplasm"/>
    <property type="evidence" value="ECO:0007669"/>
    <property type="project" value="TreeGrafter"/>
</dbReference>
<proteinExistence type="predicted"/>
<dbReference type="GO" id="GO:0016791">
    <property type="term" value="F:phosphatase activity"/>
    <property type="evidence" value="ECO:0007669"/>
    <property type="project" value="TreeGrafter"/>
</dbReference>
<dbReference type="InterPro" id="IPR023214">
    <property type="entry name" value="HAD_sf"/>
</dbReference>
<keyword evidence="3" id="KW-0479">Metal-binding</keyword>
<keyword evidence="3" id="KW-0460">Magnesium</keyword>
<dbReference type="GO" id="GO:0046872">
    <property type="term" value="F:metal ion binding"/>
    <property type="evidence" value="ECO:0007669"/>
    <property type="project" value="UniProtKB-KW"/>
</dbReference>
<gene>
    <name evidence="5" type="primary">LOC108008784</name>
</gene>
<sequence length="333" mass="36751">MFKRSLSHLDKLPKSKVAEWLGGIDTVICSTDGVLWQENNSIKGSVEAFNTIKAKGKRSLIVTNACCLTNSELFQKAKCLGFNVKEQEVLNSAGAVSSYLTDRKFKKKLLVLCGDGIRKDLQKDGFCAMANDQRPDDRNRLEWVKNLVLDPDVGAVLVARADGMETNQMLVACNYLQNPKVLFLTTSMDGFQTLGNTRVPDAGTVAAAIEMIVQRKPTVLGKPNPRILGKLLESGEIKPEKTLMIGNSLKSDIAFASICGFQSLLVGCDNGAYDEAEKIKKERDEKMMKFVPDTFLASFAPFMEFLCTEVKAGNEKDKKDQETKSGSVKQQMK</sequence>
<keyword evidence="4" id="KW-1185">Reference proteome</keyword>
<dbReference type="Pfam" id="PF13242">
    <property type="entry name" value="Hydrolase_like"/>
    <property type="match status" value="1"/>
</dbReference>
<evidence type="ECO:0000256" key="2">
    <source>
        <dbReference type="PIRSR" id="PIRSR000915-2"/>
    </source>
</evidence>
<dbReference type="SUPFAM" id="SSF56784">
    <property type="entry name" value="HAD-like"/>
    <property type="match status" value="1"/>
</dbReference>
<comment type="cofactor">
    <cofactor evidence="3">
        <name>Mg(2+)</name>
        <dbReference type="ChEBI" id="CHEBI:18420"/>
    </cofactor>
    <text evidence="3">Divalent metal ions. Mg(2+) is the most effective.</text>
</comment>
<dbReference type="RefSeq" id="XP_016928171.3">
    <property type="nucleotide sequence ID" value="XM_017072682.4"/>
</dbReference>
<feature type="binding site" evidence="2">
    <location>
        <position position="222"/>
    </location>
    <ligand>
        <name>substrate</name>
    </ligand>
</feature>
<reference evidence="5" key="1">
    <citation type="submission" date="2025-08" db="UniProtKB">
        <authorList>
            <consortium name="RefSeq"/>
        </authorList>
    </citation>
    <scope>IDENTIFICATION</scope>
</reference>
<organism evidence="4 5">
    <name type="scientific">Drosophila suzukii</name>
    <name type="common">Spotted-wing drosophila fruit fly</name>
    <dbReference type="NCBI Taxonomy" id="28584"/>
    <lineage>
        <taxon>Eukaryota</taxon>
        <taxon>Metazoa</taxon>
        <taxon>Ecdysozoa</taxon>
        <taxon>Arthropoda</taxon>
        <taxon>Hexapoda</taxon>
        <taxon>Insecta</taxon>
        <taxon>Pterygota</taxon>
        <taxon>Neoptera</taxon>
        <taxon>Endopterygota</taxon>
        <taxon>Diptera</taxon>
        <taxon>Brachycera</taxon>
        <taxon>Muscomorpha</taxon>
        <taxon>Ephydroidea</taxon>
        <taxon>Drosophilidae</taxon>
        <taxon>Drosophila</taxon>
        <taxon>Sophophora</taxon>
    </lineage>
</organism>
<protein>
    <submittedName>
        <fullName evidence="5">Chronophin</fullName>
    </submittedName>
</protein>
<dbReference type="PANTHER" id="PTHR19288:SF93">
    <property type="entry name" value="FI11325P-RELATED"/>
    <property type="match status" value="1"/>
</dbReference>
<dbReference type="NCBIfam" id="TIGR01460">
    <property type="entry name" value="HAD-SF-IIA"/>
    <property type="match status" value="1"/>
</dbReference>